<name>A0AAE3SGX7_9BACT</name>
<evidence type="ECO:0000313" key="6">
    <source>
        <dbReference type="EMBL" id="MCW3787758.1"/>
    </source>
</evidence>
<dbReference type="Proteomes" id="UP001209229">
    <property type="component" value="Unassembled WGS sequence"/>
</dbReference>
<dbReference type="InterPro" id="IPR036873">
    <property type="entry name" value="Rhodanese-like_dom_sf"/>
</dbReference>
<dbReference type="CDD" id="cd01518">
    <property type="entry name" value="RHOD_YceA"/>
    <property type="match status" value="1"/>
</dbReference>
<proteinExistence type="inferred from homology"/>
<dbReference type="InterPro" id="IPR020936">
    <property type="entry name" value="TrhO"/>
</dbReference>
<comment type="function">
    <text evidence="3">Catalyzes oxygen-dependent 5-hydroxyuridine (ho5U) modification at position 34 in tRNAs, the first step in 5-carboxymethoxyuridine (cmo5U) biosynthesis. May be part of an alternate pathway, which is able to bypass cmo5U biogenesis in a subset of tRNAs under aerobic conditions.</text>
</comment>
<dbReference type="NCBIfam" id="NF001133">
    <property type="entry name" value="PRK00142.1-1"/>
    <property type="match status" value="1"/>
</dbReference>
<evidence type="ECO:0000256" key="4">
    <source>
        <dbReference type="HAMAP-Rule" id="MF_00469"/>
    </source>
</evidence>
<comment type="catalytic activity">
    <reaction evidence="4">
        <text>uridine(34) in tRNA + AH2 + O2 = 5-hydroxyuridine(34) in tRNA + A + H2O</text>
        <dbReference type="Rhea" id="RHEA:64224"/>
        <dbReference type="Rhea" id="RHEA-COMP:11727"/>
        <dbReference type="Rhea" id="RHEA-COMP:13381"/>
        <dbReference type="ChEBI" id="CHEBI:13193"/>
        <dbReference type="ChEBI" id="CHEBI:15377"/>
        <dbReference type="ChEBI" id="CHEBI:15379"/>
        <dbReference type="ChEBI" id="CHEBI:17499"/>
        <dbReference type="ChEBI" id="CHEBI:65315"/>
        <dbReference type="ChEBI" id="CHEBI:136877"/>
    </reaction>
</comment>
<dbReference type="Pfam" id="PF12368">
    <property type="entry name" value="Rhodanese_C"/>
    <property type="match status" value="1"/>
</dbReference>
<dbReference type="HAMAP" id="MF_00469">
    <property type="entry name" value="TrhO"/>
    <property type="match status" value="1"/>
</dbReference>
<comment type="caution">
    <text evidence="6">The sequence shown here is derived from an EMBL/GenBank/DDBJ whole genome shotgun (WGS) entry which is preliminary data.</text>
</comment>
<dbReference type="InterPro" id="IPR001763">
    <property type="entry name" value="Rhodanese-like_dom"/>
</dbReference>
<dbReference type="RefSeq" id="WP_301191322.1">
    <property type="nucleotide sequence ID" value="NZ_JAPDPJ010000036.1"/>
</dbReference>
<dbReference type="EC" id="1.14.-.-" evidence="4"/>
<dbReference type="AlphaFoldDB" id="A0AAE3SGX7"/>
<evidence type="ECO:0000256" key="2">
    <source>
        <dbReference type="ARBA" id="ARBA00023002"/>
    </source>
</evidence>
<dbReference type="PANTHER" id="PTHR43846:SF1">
    <property type="entry name" value="TRNA URIDINE(34) HYDROXYLASE"/>
    <property type="match status" value="1"/>
</dbReference>
<dbReference type="Gene3D" id="3.30.70.100">
    <property type="match status" value="1"/>
</dbReference>
<keyword evidence="2 4" id="KW-0560">Oxidoreductase</keyword>
<dbReference type="GO" id="GO:0006400">
    <property type="term" value="P:tRNA modification"/>
    <property type="evidence" value="ECO:0007669"/>
    <property type="project" value="UniProtKB-UniRule"/>
</dbReference>
<protein>
    <recommendedName>
        <fullName evidence="4">tRNA uridine(34) hydroxylase</fullName>
        <ecNumber evidence="4">1.14.-.-</ecNumber>
    </recommendedName>
    <alternativeName>
        <fullName evidence="4">tRNA hydroxylation protein O</fullName>
    </alternativeName>
</protein>
<evidence type="ECO:0000259" key="5">
    <source>
        <dbReference type="PROSITE" id="PS50206"/>
    </source>
</evidence>
<accession>A0AAE3SGX7</accession>
<dbReference type="SMART" id="SM00450">
    <property type="entry name" value="RHOD"/>
    <property type="match status" value="1"/>
</dbReference>
<dbReference type="Pfam" id="PF00581">
    <property type="entry name" value="Rhodanese"/>
    <property type="match status" value="1"/>
</dbReference>
<keyword evidence="1 4" id="KW-0819">tRNA processing</keyword>
<feature type="domain" description="Rhodanese" evidence="5">
    <location>
        <begin position="150"/>
        <end position="244"/>
    </location>
</feature>
<reference evidence="6" key="1">
    <citation type="submission" date="2022-10" db="EMBL/GenBank/DDBJ databases">
        <authorList>
            <person name="Yu W.X."/>
        </authorList>
    </citation>
    <scope>NUCLEOTIDE SEQUENCE</scope>
    <source>
        <strain evidence="6">AAT</strain>
    </source>
</reference>
<keyword evidence="7" id="KW-1185">Reference proteome</keyword>
<dbReference type="Pfam" id="PF17773">
    <property type="entry name" value="UPF0176_N"/>
    <property type="match status" value="1"/>
</dbReference>
<dbReference type="InterPro" id="IPR040503">
    <property type="entry name" value="TRHO_N"/>
</dbReference>
<gene>
    <name evidence="4" type="primary">trhO</name>
    <name evidence="6" type="ORF">OM075_14880</name>
</gene>
<dbReference type="PANTHER" id="PTHR43846">
    <property type="entry name" value="UPF0176 PROTEIN YCEA"/>
    <property type="match status" value="1"/>
</dbReference>
<sequence length="342" mass="39927">MDPNKGKTHLINRLSPEQLLEKLNNETFKRKTVSFYRYVIIENAHEVRDALYNEWKNLDCLGRIYIAHEGVNAQMNVPEHNWEQFVEGIQKNPYLKDIPFKIAIEDDGKSFLKLQIKVRHKIVADGLNDDEFDVTNVGKHLDANEWNAAMEQGAIVVDMRNFYESEIGHFEGAILPKAETFTDELPEVLDILKDKKDEKILLYCTGGVRCEKTSAYLKHHGFNDVNQLYGGIINYKQQIKETNQLENKFKGKNFVFDNRLSERISEDVISRCHQCGELCDTHTNCKNIRCNLLFIQCTSCAEKYEHTCSDQCKEYVLANTDTRIQLDQIHNYRPVKRYFHRI</sequence>
<dbReference type="InterPro" id="IPR022111">
    <property type="entry name" value="Rhodanese_C"/>
</dbReference>
<comment type="similarity">
    <text evidence="4">Belongs to the TrhO family.</text>
</comment>
<evidence type="ECO:0000256" key="3">
    <source>
        <dbReference type="ARBA" id="ARBA00045625"/>
    </source>
</evidence>
<dbReference type="EMBL" id="JAPDPJ010000036">
    <property type="protein sequence ID" value="MCW3787758.1"/>
    <property type="molecule type" value="Genomic_DNA"/>
</dbReference>
<dbReference type="PROSITE" id="PS50206">
    <property type="entry name" value="RHODANESE_3"/>
    <property type="match status" value="1"/>
</dbReference>
<evidence type="ECO:0000256" key="1">
    <source>
        <dbReference type="ARBA" id="ARBA00022694"/>
    </source>
</evidence>
<dbReference type="Gene3D" id="3.40.250.10">
    <property type="entry name" value="Rhodanese-like domain"/>
    <property type="match status" value="1"/>
</dbReference>
<dbReference type="SUPFAM" id="SSF52821">
    <property type="entry name" value="Rhodanese/Cell cycle control phosphatase"/>
    <property type="match status" value="1"/>
</dbReference>
<organism evidence="6 7">
    <name type="scientific">Plebeiibacterium sediminum</name>
    <dbReference type="NCBI Taxonomy" id="2992112"/>
    <lineage>
        <taxon>Bacteria</taxon>
        <taxon>Pseudomonadati</taxon>
        <taxon>Bacteroidota</taxon>
        <taxon>Bacteroidia</taxon>
        <taxon>Marinilabiliales</taxon>
        <taxon>Marinilabiliaceae</taxon>
        <taxon>Plebeiibacterium</taxon>
    </lineage>
</organism>
<dbReference type="GO" id="GO:0016705">
    <property type="term" value="F:oxidoreductase activity, acting on paired donors, with incorporation or reduction of molecular oxygen"/>
    <property type="evidence" value="ECO:0007669"/>
    <property type="project" value="UniProtKB-UniRule"/>
</dbReference>
<evidence type="ECO:0000313" key="7">
    <source>
        <dbReference type="Proteomes" id="UP001209229"/>
    </source>
</evidence>